<dbReference type="Proteomes" id="UP000623467">
    <property type="component" value="Unassembled WGS sequence"/>
</dbReference>
<dbReference type="InterPro" id="IPR000210">
    <property type="entry name" value="BTB/POZ_dom"/>
</dbReference>
<dbReference type="SUPFAM" id="SSF54695">
    <property type="entry name" value="POZ domain"/>
    <property type="match status" value="1"/>
</dbReference>
<reference evidence="2" key="1">
    <citation type="submission" date="2020-05" db="EMBL/GenBank/DDBJ databases">
        <title>Mycena genomes resolve the evolution of fungal bioluminescence.</title>
        <authorList>
            <person name="Tsai I.J."/>
        </authorList>
    </citation>
    <scope>NUCLEOTIDE SEQUENCE</scope>
    <source>
        <strain evidence="2">160909Yilan</strain>
    </source>
</reference>
<evidence type="ECO:0000259" key="1">
    <source>
        <dbReference type="PROSITE" id="PS50097"/>
    </source>
</evidence>
<dbReference type="AlphaFoldDB" id="A0A8H6Y358"/>
<evidence type="ECO:0000313" key="3">
    <source>
        <dbReference type="Proteomes" id="UP000623467"/>
    </source>
</evidence>
<dbReference type="Gene3D" id="3.30.710.10">
    <property type="entry name" value="Potassium Channel Kv1.1, Chain A"/>
    <property type="match status" value="1"/>
</dbReference>
<dbReference type="CDD" id="cd18186">
    <property type="entry name" value="BTB_POZ_ZBTB_KLHL-like"/>
    <property type="match status" value="1"/>
</dbReference>
<gene>
    <name evidence="2" type="ORF">MSAN_01675100</name>
</gene>
<proteinExistence type="predicted"/>
<dbReference type="PROSITE" id="PS50097">
    <property type="entry name" value="BTB"/>
    <property type="match status" value="1"/>
</dbReference>
<keyword evidence="3" id="KW-1185">Reference proteome</keyword>
<evidence type="ECO:0000313" key="2">
    <source>
        <dbReference type="EMBL" id="KAF7351126.1"/>
    </source>
</evidence>
<dbReference type="InterPro" id="IPR011333">
    <property type="entry name" value="SKP1/BTB/POZ_sf"/>
</dbReference>
<sequence>MSHPSIWYNDGSIIIQAENTQFRVHWTVLCKHSSFFRGFEDIPQPSDQPTIDGCPIVHLHGSAVDFQYVLEALYDPHFLGRTTLPLAAIGAMIRLGRKYNFKSLLASALERFISQAPTTLAEYDTIFSPVLAQENGILSALPFCHLHAARLDIASLVVDSSTNLDTLRRCLIGRERVLTKQFQPGYPLGWLIQCQGYQSSMRL</sequence>
<organism evidence="2 3">
    <name type="scientific">Mycena sanguinolenta</name>
    <dbReference type="NCBI Taxonomy" id="230812"/>
    <lineage>
        <taxon>Eukaryota</taxon>
        <taxon>Fungi</taxon>
        <taxon>Dikarya</taxon>
        <taxon>Basidiomycota</taxon>
        <taxon>Agaricomycotina</taxon>
        <taxon>Agaricomycetes</taxon>
        <taxon>Agaricomycetidae</taxon>
        <taxon>Agaricales</taxon>
        <taxon>Marasmiineae</taxon>
        <taxon>Mycenaceae</taxon>
        <taxon>Mycena</taxon>
    </lineage>
</organism>
<accession>A0A8H6Y358</accession>
<comment type="caution">
    <text evidence="2">The sequence shown here is derived from an EMBL/GenBank/DDBJ whole genome shotgun (WGS) entry which is preliminary data.</text>
</comment>
<dbReference type="OrthoDB" id="3027208at2759"/>
<dbReference type="EMBL" id="JACAZH010000014">
    <property type="protein sequence ID" value="KAF7351126.1"/>
    <property type="molecule type" value="Genomic_DNA"/>
</dbReference>
<protein>
    <submittedName>
        <fullName evidence="2">BTB domain-containing protein</fullName>
    </submittedName>
</protein>
<dbReference type="Pfam" id="PF00651">
    <property type="entry name" value="BTB"/>
    <property type="match status" value="1"/>
</dbReference>
<feature type="domain" description="BTB" evidence="1">
    <location>
        <begin position="9"/>
        <end position="75"/>
    </location>
</feature>
<name>A0A8H6Y358_9AGAR</name>